<accession>A0A0W0FA64</accession>
<dbReference type="AlphaFoldDB" id="A0A0W0FA64"/>
<organism evidence="2 3">
    <name type="scientific">Moniliophthora roreri</name>
    <name type="common">Frosty pod rot fungus</name>
    <name type="synonym">Monilia roreri</name>
    <dbReference type="NCBI Taxonomy" id="221103"/>
    <lineage>
        <taxon>Eukaryota</taxon>
        <taxon>Fungi</taxon>
        <taxon>Dikarya</taxon>
        <taxon>Basidiomycota</taxon>
        <taxon>Agaricomycotina</taxon>
        <taxon>Agaricomycetes</taxon>
        <taxon>Agaricomycetidae</taxon>
        <taxon>Agaricales</taxon>
        <taxon>Marasmiineae</taxon>
        <taxon>Marasmiaceae</taxon>
        <taxon>Moniliophthora</taxon>
    </lineage>
</organism>
<feature type="region of interest" description="Disordered" evidence="1">
    <location>
        <begin position="43"/>
        <end position="63"/>
    </location>
</feature>
<evidence type="ECO:0000256" key="1">
    <source>
        <dbReference type="SAM" id="MobiDB-lite"/>
    </source>
</evidence>
<protein>
    <submittedName>
        <fullName evidence="2">Uncharacterized protein</fullName>
    </submittedName>
</protein>
<feature type="compositionally biased region" description="Polar residues" evidence="1">
    <location>
        <begin position="51"/>
        <end position="63"/>
    </location>
</feature>
<name>A0A0W0FA64_MONRR</name>
<proteinExistence type="predicted"/>
<dbReference type="Proteomes" id="UP000054988">
    <property type="component" value="Unassembled WGS sequence"/>
</dbReference>
<evidence type="ECO:0000313" key="3">
    <source>
        <dbReference type="Proteomes" id="UP000054988"/>
    </source>
</evidence>
<sequence length="63" mass="6818">MASEMCLRAELAIVKAGCGDRESLTPVWGSDYLQEGFVRSPFDSDSDKENNTSITTVPATFTA</sequence>
<reference evidence="2 3" key="1">
    <citation type="submission" date="2015-12" db="EMBL/GenBank/DDBJ databases">
        <title>Draft genome sequence of Moniliophthora roreri, the causal agent of frosty pod rot of cacao.</title>
        <authorList>
            <person name="Aime M.C."/>
            <person name="Diaz-Valderrama J.R."/>
            <person name="Kijpornyongpan T."/>
            <person name="Phillips-Mora W."/>
        </authorList>
    </citation>
    <scope>NUCLEOTIDE SEQUENCE [LARGE SCALE GENOMIC DNA]</scope>
    <source>
        <strain evidence="2 3">MCA 2952</strain>
    </source>
</reference>
<dbReference type="EMBL" id="LATX01002182">
    <property type="protein sequence ID" value="KTB33251.1"/>
    <property type="molecule type" value="Genomic_DNA"/>
</dbReference>
<comment type="caution">
    <text evidence="2">The sequence shown here is derived from an EMBL/GenBank/DDBJ whole genome shotgun (WGS) entry which is preliminary data.</text>
</comment>
<gene>
    <name evidence="2" type="ORF">WG66_14144</name>
</gene>
<evidence type="ECO:0000313" key="2">
    <source>
        <dbReference type="EMBL" id="KTB33251.1"/>
    </source>
</evidence>